<dbReference type="Pfam" id="PF09361">
    <property type="entry name" value="Phasin_2"/>
    <property type="match status" value="1"/>
</dbReference>
<dbReference type="EMBL" id="CP029550">
    <property type="protein sequence ID" value="AWN42700.1"/>
    <property type="molecule type" value="Genomic_DNA"/>
</dbReference>
<proteinExistence type="predicted"/>
<dbReference type="OrthoDB" id="8019734at2"/>
<dbReference type="RefSeq" id="WP_109892831.1">
    <property type="nucleotide sequence ID" value="NZ_CP029550.1"/>
</dbReference>
<dbReference type="InterPro" id="IPR018968">
    <property type="entry name" value="Phasin"/>
</dbReference>
<feature type="compositionally biased region" description="Basic and acidic residues" evidence="1">
    <location>
        <begin position="14"/>
        <end position="32"/>
    </location>
</feature>
<feature type="region of interest" description="Disordered" evidence="1">
    <location>
        <begin position="1"/>
        <end position="43"/>
    </location>
</feature>
<sequence>MAFNQNSNQNKQSEQSDKAADTAKATLDRTAEQGKQFADATRDGVNKMVDLSERASENTKQIVQRSVETASQQAREAGARFTKTLGFTGEDSERLARQSKQNIEAVARCGTVLTQAFQDASRSWFGLAQSQVQRNLDGLNKLTRAKSVQEFAAIQSELARESLQHIVQDSRAITETSTRAVEEASKAFASVAQTPTIVR</sequence>
<accession>A0A2U8WB79</accession>
<evidence type="ECO:0000313" key="3">
    <source>
        <dbReference type="EMBL" id="AWN42700.1"/>
    </source>
</evidence>
<dbReference type="Proteomes" id="UP000245926">
    <property type="component" value="Chromosome"/>
</dbReference>
<evidence type="ECO:0000259" key="2">
    <source>
        <dbReference type="Pfam" id="PF09361"/>
    </source>
</evidence>
<gene>
    <name evidence="3" type="ORF">DK389_22080</name>
</gene>
<organism evidence="3 4">
    <name type="scientific">Methylobacterium durans</name>
    <dbReference type="NCBI Taxonomy" id="2202825"/>
    <lineage>
        <taxon>Bacteria</taxon>
        <taxon>Pseudomonadati</taxon>
        <taxon>Pseudomonadota</taxon>
        <taxon>Alphaproteobacteria</taxon>
        <taxon>Hyphomicrobiales</taxon>
        <taxon>Methylobacteriaceae</taxon>
        <taxon>Methylobacterium</taxon>
    </lineage>
</organism>
<name>A0A2U8WB79_9HYPH</name>
<protein>
    <submittedName>
        <fullName evidence="3">Phasin</fullName>
    </submittedName>
</protein>
<feature type="domain" description="Phasin" evidence="2">
    <location>
        <begin position="94"/>
        <end position="189"/>
    </location>
</feature>
<dbReference type="AlphaFoldDB" id="A0A2U8WB79"/>
<evidence type="ECO:0000256" key="1">
    <source>
        <dbReference type="SAM" id="MobiDB-lite"/>
    </source>
</evidence>
<dbReference type="KEGG" id="mets:DK389_22080"/>
<keyword evidence="4" id="KW-1185">Reference proteome</keyword>
<feature type="compositionally biased region" description="Low complexity" evidence="1">
    <location>
        <begin position="1"/>
        <end position="13"/>
    </location>
</feature>
<evidence type="ECO:0000313" key="4">
    <source>
        <dbReference type="Proteomes" id="UP000245926"/>
    </source>
</evidence>
<reference evidence="4" key="1">
    <citation type="submission" date="2018-05" db="EMBL/GenBank/DDBJ databases">
        <title>Complete Genome Sequence of Methylobacterium sp. 17SD2-17.</title>
        <authorList>
            <person name="Srinivasan S."/>
        </authorList>
    </citation>
    <scope>NUCLEOTIDE SEQUENCE [LARGE SCALE GENOMIC DNA]</scope>
    <source>
        <strain evidence="4">17SD2-17</strain>
    </source>
</reference>